<dbReference type="InterPro" id="IPR016181">
    <property type="entry name" value="Acyl_CoA_acyltransferase"/>
</dbReference>
<dbReference type="RefSeq" id="WP_110291019.1">
    <property type="nucleotide sequence ID" value="NZ_QICS01000004.1"/>
</dbReference>
<dbReference type="Pfam" id="PF00583">
    <property type="entry name" value="Acetyltransf_1"/>
    <property type="match status" value="1"/>
</dbReference>
<reference evidence="2 3" key="1">
    <citation type="submission" date="2018-05" db="EMBL/GenBank/DDBJ databases">
        <title>Genomic Encyclopedia of Type Strains, Phase IV (KMG-IV): sequencing the most valuable type-strain genomes for metagenomic binning, comparative biology and taxonomic classification.</title>
        <authorList>
            <person name="Goeker M."/>
        </authorList>
    </citation>
    <scope>NUCLEOTIDE SEQUENCE [LARGE SCALE GENOMIC DNA]</scope>
    <source>
        <strain evidence="2 3">DSM 28816</strain>
    </source>
</reference>
<dbReference type="EMBL" id="QICS01000004">
    <property type="protein sequence ID" value="PXV91146.1"/>
    <property type="molecule type" value="Genomic_DNA"/>
</dbReference>
<comment type="caution">
    <text evidence="2">The sequence shown here is derived from an EMBL/GenBank/DDBJ whole genome shotgun (WGS) entry which is preliminary data.</text>
</comment>
<protein>
    <submittedName>
        <fullName evidence="2">Acetyltransferase (GNAT) family protein</fullName>
    </submittedName>
</protein>
<sequence length="165" mass="19414">MEIRKSTIEDFNHILNLYEQAREFMKEHNNPTQWGNYYPEVSVIEEDIVNEKSYVCIDENKIVGTFMYAEEKEPTYATIVQGDWVNDNPYGVVHRIASSAQKRGVATFCLDWCYRKCKNLRIDTHKDNFPMQRLLKKNGFVLCGIIYLENGDERIAYQKADMLKI</sequence>
<keyword evidence="2" id="KW-0808">Transferase</keyword>
<feature type="domain" description="N-acetyltransferase" evidence="1">
    <location>
        <begin position="1"/>
        <end position="164"/>
    </location>
</feature>
<dbReference type="PROSITE" id="PS51186">
    <property type="entry name" value="GNAT"/>
    <property type="match status" value="1"/>
</dbReference>
<dbReference type="Gene3D" id="3.40.630.30">
    <property type="match status" value="1"/>
</dbReference>
<evidence type="ECO:0000313" key="2">
    <source>
        <dbReference type="EMBL" id="PXV91146.1"/>
    </source>
</evidence>
<dbReference type="SUPFAM" id="SSF55729">
    <property type="entry name" value="Acyl-CoA N-acyltransferases (Nat)"/>
    <property type="match status" value="1"/>
</dbReference>
<evidence type="ECO:0000259" key="1">
    <source>
        <dbReference type="PROSITE" id="PS51186"/>
    </source>
</evidence>
<dbReference type="InterPro" id="IPR000182">
    <property type="entry name" value="GNAT_dom"/>
</dbReference>
<dbReference type="AlphaFoldDB" id="A0A318EP56"/>
<name>A0A318EP56_9FIRM</name>
<accession>A0A318EP56</accession>
<evidence type="ECO:0000313" key="3">
    <source>
        <dbReference type="Proteomes" id="UP000247523"/>
    </source>
</evidence>
<proteinExistence type="predicted"/>
<gene>
    <name evidence="2" type="ORF">C8E03_104154</name>
</gene>
<dbReference type="GO" id="GO:0016747">
    <property type="term" value="F:acyltransferase activity, transferring groups other than amino-acyl groups"/>
    <property type="evidence" value="ECO:0007669"/>
    <property type="project" value="InterPro"/>
</dbReference>
<dbReference type="Proteomes" id="UP000247523">
    <property type="component" value="Unassembled WGS sequence"/>
</dbReference>
<organism evidence="2 3">
    <name type="scientific">Lachnotalea glycerini</name>
    <dbReference type="NCBI Taxonomy" id="1763509"/>
    <lineage>
        <taxon>Bacteria</taxon>
        <taxon>Bacillati</taxon>
        <taxon>Bacillota</taxon>
        <taxon>Clostridia</taxon>
        <taxon>Lachnospirales</taxon>
        <taxon>Lachnospiraceae</taxon>
        <taxon>Lachnotalea</taxon>
    </lineage>
</organism>